<name>A0ABD5P4T4_9EURY</name>
<dbReference type="Proteomes" id="UP001595821">
    <property type="component" value="Unassembled WGS sequence"/>
</dbReference>
<sequence length="374" mass="38462">MSPLKPTLVVALVLTLGLAAPTAAIPLEHDATGAVVLEPSSSSNGTYATLESGELEVDFERLNDDAVTTANAVFTITATDDVGAVWIDHEVAGVAFYRGSDPTATIDASSPLELSAGDTAAVGVAVDTHVATDASESFSVHVRYADDDEDDASSSLEVTDLEVSPTVLDPGDAVTVRATYANDDDDVTRTTIAELTVDGRVVDEQVVTVRPGETETVAFERPIVRTGSVRVGVGGVFRTVVVSHPDVAVTDVTLAADRIPPGESIVVTATFENEGNASLEATGELAVGGAVVDTHAFALSPGEATTVTFEWRPTEPGTYDVAVDGVDAGTVTVVESSVSVGNRELASATVVAVVPPAMVASLFLLGAVSRRLGR</sequence>
<reference evidence="3 4" key="1">
    <citation type="journal article" date="2014" name="Int. J. Syst. Evol. Microbiol.">
        <title>Complete genome sequence of Corynebacterium casei LMG S-19264T (=DSM 44701T), isolated from a smear-ripened cheese.</title>
        <authorList>
            <consortium name="US DOE Joint Genome Institute (JGI-PGF)"/>
            <person name="Walter F."/>
            <person name="Albersmeier A."/>
            <person name="Kalinowski J."/>
            <person name="Ruckert C."/>
        </authorList>
    </citation>
    <scope>NUCLEOTIDE SEQUENCE [LARGE SCALE GENOMIC DNA]</scope>
    <source>
        <strain evidence="3 4">IBRC-M 10912</strain>
    </source>
</reference>
<feature type="domain" description="CARDB" evidence="2">
    <location>
        <begin position="245"/>
        <end position="324"/>
    </location>
</feature>
<dbReference type="InterPro" id="IPR013783">
    <property type="entry name" value="Ig-like_fold"/>
</dbReference>
<dbReference type="InterPro" id="IPR011635">
    <property type="entry name" value="CARDB"/>
</dbReference>
<protein>
    <submittedName>
        <fullName evidence="3">CARDB domain-containing protein</fullName>
    </submittedName>
</protein>
<feature type="transmembrane region" description="Helical" evidence="1">
    <location>
        <begin position="345"/>
        <end position="368"/>
    </location>
</feature>
<evidence type="ECO:0000313" key="3">
    <source>
        <dbReference type="EMBL" id="MFC4249150.1"/>
    </source>
</evidence>
<keyword evidence="1" id="KW-0472">Membrane</keyword>
<dbReference type="Pfam" id="PF07705">
    <property type="entry name" value="CARDB"/>
    <property type="match status" value="1"/>
</dbReference>
<dbReference type="GeneID" id="71853171"/>
<keyword evidence="1" id="KW-1133">Transmembrane helix</keyword>
<dbReference type="AlphaFoldDB" id="A0ABD5P4T4"/>
<organism evidence="3 4">
    <name type="scientific">Natribaculum luteum</name>
    <dbReference type="NCBI Taxonomy" id="1586232"/>
    <lineage>
        <taxon>Archaea</taxon>
        <taxon>Methanobacteriati</taxon>
        <taxon>Methanobacteriota</taxon>
        <taxon>Stenosarchaea group</taxon>
        <taxon>Halobacteria</taxon>
        <taxon>Halobacteriales</taxon>
        <taxon>Natrialbaceae</taxon>
        <taxon>Natribaculum</taxon>
    </lineage>
</organism>
<comment type="caution">
    <text evidence="3">The sequence shown here is derived from an EMBL/GenBank/DDBJ whole genome shotgun (WGS) entry which is preliminary data.</text>
</comment>
<evidence type="ECO:0000256" key="1">
    <source>
        <dbReference type="SAM" id="Phobius"/>
    </source>
</evidence>
<proteinExistence type="predicted"/>
<dbReference type="EMBL" id="JBHSDJ010000131">
    <property type="protein sequence ID" value="MFC4249150.1"/>
    <property type="molecule type" value="Genomic_DNA"/>
</dbReference>
<dbReference type="RefSeq" id="WP_246972748.1">
    <property type="nucleotide sequence ID" value="NZ_CP095397.1"/>
</dbReference>
<gene>
    <name evidence="3" type="ORF">ACFOZ7_19825</name>
</gene>
<accession>A0ABD5P4T4</accession>
<keyword evidence="1" id="KW-0812">Transmembrane</keyword>
<evidence type="ECO:0000259" key="2">
    <source>
        <dbReference type="Pfam" id="PF07705"/>
    </source>
</evidence>
<evidence type="ECO:0000313" key="4">
    <source>
        <dbReference type="Proteomes" id="UP001595821"/>
    </source>
</evidence>
<dbReference type="Gene3D" id="2.60.40.10">
    <property type="entry name" value="Immunoglobulins"/>
    <property type="match status" value="2"/>
</dbReference>